<dbReference type="RefSeq" id="WP_035900467.1">
    <property type="nucleotide sequence ID" value="NZ_JAAH01000071.1"/>
</dbReference>
<feature type="domain" description="Solute-binding protein family 5" evidence="4">
    <location>
        <begin position="76"/>
        <end position="421"/>
    </location>
</feature>
<dbReference type="Gene3D" id="3.90.76.10">
    <property type="entry name" value="Dipeptide-binding Protein, Domain 1"/>
    <property type="match status" value="1"/>
</dbReference>
<dbReference type="EMBL" id="JAAH01000071">
    <property type="protein sequence ID" value="KDE71970.1"/>
    <property type="molecule type" value="Genomic_DNA"/>
</dbReference>
<organism evidence="5 6">
    <name type="scientific">Fusobacterium necrophorum DJ-2</name>
    <dbReference type="NCBI Taxonomy" id="1441737"/>
    <lineage>
        <taxon>Bacteria</taxon>
        <taxon>Fusobacteriati</taxon>
        <taxon>Fusobacteriota</taxon>
        <taxon>Fusobacteriia</taxon>
        <taxon>Fusobacteriales</taxon>
        <taxon>Fusobacteriaceae</taxon>
        <taxon>Fusobacterium</taxon>
    </lineage>
</organism>
<evidence type="ECO:0000256" key="2">
    <source>
        <dbReference type="ARBA" id="ARBA00022448"/>
    </source>
</evidence>
<dbReference type="InterPro" id="IPR039424">
    <property type="entry name" value="SBP_5"/>
</dbReference>
<dbReference type="GO" id="GO:0015833">
    <property type="term" value="P:peptide transport"/>
    <property type="evidence" value="ECO:0007669"/>
    <property type="project" value="TreeGrafter"/>
</dbReference>
<dbReference type="Proteomes" id="UP000027058">
    <property type="component" value="Unassembled WGS sequence"/>
</dbReference>
<dbReference type="AlphaFoldDB" id="A0AB73C2T2"/>
<accession>A0AB73C2T2</accession>
<dbReference type="Pfam" id="PF00496">
    <property type="entry name" value="SBP_bac_5"/>
    <property type="match status" value="1"/>
</dbReference>
<comment type="caution">
    <text evidence="5">The sequence shown here is derived from an EMBL/GenBank/DDBJ whole genome shotgun (WGS) entry which is preliminary data.</text>
</comment>
<dbReference type="InterPro" id="IPR030678">
    <property type="entry name" value="Peptide/Ni-bd"/>
</dbReference>
<dbReference type="PANTHER" id="PTHR30290:SF9">
    <property type="entry name" value="OLIGOPEPTIDE-BINDING PROTEIN APPA"/>
    <property type="match status" value="1"/>
</dbReference>
<evidence type="ECO:0000313" key="6">
    <source>
        <dbReference type="Proteomes" id="UP000027058"/>
    </source>
</evidence>
<sequence length="506" mass="57358">MKRNKLWISFIFIIFLFLLTACNKDASKENIVKDVLVVSQPSDPKSLDTQASNDTPSSRITSQIYDRLIEQDENMKIQAGLAESWEQTDPLTFVFHLRKGVKFHNGDELKASDVKFTIERAQKSPLVSELVENIVKVETPDDFTVIIKTSEPYVPILNNLSHTALSILNEKVVSEKKEEYGQYPIGTGPFQFVEWISSDKVVLEANEEYFKGAPKIKKIIFRNIPEQTNRILGLETGEIDLVYDIEGMDKDDVAENEKLNFIEAPGLTTVYLGFNLKKDIFKNEKVRKAIAYAIDLDSIINTVYAGGATKADSIIGPKVVTYSSGKTYEYNPEKAKELLKEAGYPNGFKTSIWINNNPVRRDIAVIFQDQLKQIGIDVNVETLEWGAYLDRTAMGEHDMYILGCVSVTGDPDYGINLLVNSKMHGGPGNRSFYVNKKVDQLLQEGKSEMDFEKRNAIYKEIQDILQEELPMLYICYPNQNAAMNKNLKGFVLKPSGHHGLYHIYFE</sequence>
<dbReference type="InterPro" id="IPR000914">
    <property type="entry name" value="SBP_5_dom"/>
</dbReference>
<gene>
    <name evidence="5" type="ORF">FUSO8_06850</name>
</gene>
<keyword evidence="2" id="KW-0813">Transport</keyword>
<dbReference type="PROSITE" id="PS01040">
    <property type="entry name" value="SBP_BACTERIAL_5"/>
    <property type="match status" value="1"/>
</dbReference>
<dbReference type="PROSITE" id="PS51257">
    <property type="entry name" value="PROKAR_LIPOPROTEIN"/>
    <property type="match status" value="1"/>
</dbReference>
<evidence type="ECO:0000256" key="1">
    <source>
        <dbReference type="ARBA" id="ARBA00005695"/>
    </source>
</evidence>
<name>A0AB73C2T2_9FUSO</name>
<dbReference type="Gene3D" id="3.10.105.10">
    <property type="entry name" value="Dipeptide-binding Protein, Domain 3"/>
    <property type="match status" value="1"/>
</dbReference>
<dbReference type="InterPro" id="IPR023765">
    <property type="entry name" value="SBP_5_CS"/>
</dbReference>
<dbReference type="PIRSF" id="PIRSF002741">
    <property type="entry name" value="MppA"/>
    <property type="match status" value="1"/>
</dbReference>
<evidence type="ECO:0000313" key="5">
    <source>
        <dbReference type="EMBL" id="KDE71970.1"/>
    </source>
</evidence>
<reference evidence="5 6" key="1">
    <citation type="submission" date="2014-01" db="EMBL/GenBank/DDBJ databases">
        <title>Comparative genomics of Fusobacterium necrophorum wild isolates.</title>
        <authorList>
            <person name="Kittichotirat W."/>
            <person name="Bumgarner R.E."/>
            <person name="Lawrence P."/>
        </authorList>
    </citation>
    <scope>NUCLEOTIDE SEQUENCE [LARGE SCALE GENOMIC DNA]</scope>
    <source>
        <strain evidence="5 6">DJ-2</strain>
    </source>
</reference>
<dbReference type="SUPFAM" id="SSF53850">
    <property type="entry name" value="Periplasmic binding protein-like II"/>
    <property type="match status" value="1"/>
</dbReference>
<evidence type="ECO:0000259" key="4">
    <source>
        <dbReference type="Pfam" id="PF00496"/>
    </source>
</evidence>
<proteinExistence type="inferred from homology"/>
<evidence type="ECO:0000256" key="3">
    <source>
        <dbReference type="ARBA" id="ARBA00022729"/>
    </source>
</evidence>
<dbReference type="PANTHER" id="PTHR30290">
    <property type="entry name" value="PERIPLASMIC BINDING COMPONENT OF ABC TRANSPORTER"/>
    <property type="match status" value="1"/>
</dbReference>
<dbReference type="GO" id="GO:0043190">
    <property type="term" value="C:ATP-binding cassette (ABC) transporter complex"/>
    <property type="evidence" value="ECO:0007669"/>
    <property type="project" value="InterPro"/>
</dbReference>
<keyword evidence="3" id="KW-0732">Signal</keyword>
<comment type="similarity">
    <text evidence="1">Belongs to the bacterial solute-binding protein 5 family.</text>
</comment>
<protein>
    <submittedName>
        <fullName evidence="5">Diguanylate phosphodiesterase</fullName>
    </submittedName>
</protein>
<dbReference type="Gene3D" id="3.40.190.10">
    <property type="entry name" value="Periplasmic binding protein-like II"/>
    <property type="match status" value="1"/>
</dbReference>
<dbReference type="GO" id="GO:0042597">
    <property type="term" value="C:periplasmic space"/>
    <property type="evidence" value="ECO:0007669"/>
    <property type="project" value="UniProtKB-ARBA"/>
</dbReference>
<dbReference type="GO" id="GO:1904680">
    <property type="term" value="F:peptide transmembrane transporter activity"/>
    <property type="evidence" value="ECO:0007669"/>
    <property type="project" value="TreeGrafter"/>
</dbReference>